<keyword evidence="2" id="KW-1185">Reference proteome</keyword>
<dbReference type="Pfam" id="PF18758">
    <property type="entry name" value="KDZ"/>
    <property type="match status" value="1"/>
</dbReference>
<feature type="non-terminal residue" evidence="1">
    <location>
        <position position="1"/>
    </location>
</feature>
<dbReference type="PANTHER" id="PTHR33096">
    <property type="entry name" value="CXC2 DOMAIN-CONTAINING PROTEIN"/>
    <property type="match status" value="1"/>
</dbReference>
<evidence type="ECO:0008006" key="3">
    <source>
        <dbReference type="Google" id="ProtNLM"/>
    </source>
</evidence>
<dbReference type="Proteomes" id="UP000054144">
    <property type="component" value="Unassembled WGS sequence"/>
</dbReference>
<dbReference type="AlphaFoldDB" id="A0A0D7AIJ9"/>
<dbReference type="PANTHER" id="PTHR33096:SF1">
    <property type="entry name" value="CXC1-LIKE CYSTEINE CLUSTER ASSOCIATED WITH KDZ TRANSPOSASES DOMAIN-CONTAINING PROTEIN"/>
    <property type="match status" value="1"/>
</dbReference>
<organism evidence="1 2">
    <name type="scientific">Fistulina hepatica ATCC 64428</name>
    <dbReference type="NCBI Taxonomy" id="1128425"/>
    <lineage>
        <taxon>Eukaryota</taxon>
        <taxon>Fungi</taxon>
        <taxon>Dikarya</taxon>
        <taxon>Basidiomycota</taxon>
        <taxon>Agaricomycotina</taxon>
        <taxon>Agaricomycetes</taxon>
        <taxon>Agaricomycetidae</taxon>
        <taxon>Agaricales</taxon>
        <taxon>Fistulinaceae</taxon>
        <taxon>Fistulina</taxon>
    </lineage>
</organism>
<evidence type="ECO:0000313" key="1">
    <source>
        <dbReference type="EMBL" id="KIY51407.1"/>
    </source>
</evidence>
<sequence>KQAADRRTRRDRVQNQIKSWRRQLPALKRTYLAWKAHGPPAGSEETSWSVTVHSFRGIREETFRAVEGSHSLNETMAYNGVIGATPESPQVAFTFHFLESYRQLHRTCPRLSIEAMARAIQNLHAVPRKAYLARQLSSAYDIYLEILCSVDSDIKSRLHRSDPKVQAWLLCAPCMYRLQDDIELRPSMLMACDGNNSLKLIDSHFRVGETRKDDRKLRGFHFLEPDDVDRFKDDVARGQAMHQKKSLASAAATATVANHPNDDVAWLNAEELDENMKVQMDACVERWKAAGPEAKKKMVELFAVSGIFIAVCRHGHVLVMCDMIRSGELYVQRDSF</sequence>
<dbReference type="EMBL" id="KN881666">
    <property type="protein sequence ID" value="KIY51407.1"/>
    <property type="molecule type" value="Genomic_DNA"/>
</dbReference>
<protein>
    <recommendedName>
        <fullName evidence="3">CxC1-like cysteine cluster associated with KDZ transposases domain-containing protein</fullName>
    </recommendedName>
</protein>
<reference evidence="1 2" key="1">
    <citation type="journal article" date="2015" name="Fungal Genet. Biol.">
        <title>Evolution of novel wood decay mechanisms in Agaricales revealed by the genome sequences of Fistulina hepatica and Cylindrobasidium torrendii.</title>
        <authorList>
            <person name="Floudas D."/>
            <person name="Held B.W."/>
            <person name="Riley R."/>
            <person name="Nagy L.G."/>
            <person name="Koehler G."/>
            <person name="Ransdell A.S."/>
            <person name="Younus H."/>
            <person name="Chow J."/>
            <person name="Chiniquy J."/>
            <person name="Lipzen A."/>
            <person name="Tritt A."/>
            <person name="Sun H."/>
            <person name="Haridas S."/>
            <person name="LaButti K."/>
            <person name="Ohm R.A."/>
            <person name="Kues U."/>
            <person name="Blanchette R.A."/>
            <person name="Grigoriev I.V."/>
            <person name="Minto R.E."/>
            <person name="Hibbett D.S."/>
        </authorList>
    </citation>
    <scope>NUCLEOTIDE SEQUENCE [LARGE SCALE GENOMIC DNA]</scope>
    <source>
        <strain evidence="1 2">ATCC 64428</strain>
    </source>
</reference>
<accession>A0A0D7AIJ9</accession>
<dbReference type="InterPro" id="IPR040521">
    <property type="entry name" value="KDZ"/>
</dbReference>
<proteinExistence type="predicted"/>
<dbReference type="OrthoDB" id="2505969at2759"/>
<evidence type="ECO:0000313" key="2">
    <source>
        <dbReference type="Proteomes" id="UP000054144"/>
    </source>
</evidence>
<gene>
    <name evidence="1" type="ORF">FISHEDRAFT_37411</name>
</gene>
<name>A0A0D7AIJ9_9AGAR</name>